<keyword evidence="3" id="KW-1185">Reference proteome</keyword>
<name>A0A022R0T5_ERYGU</name>
<evidence type="ECO:0000313" key="2">
    <source>
        <dbReference type="EMBL" id="EYU33208.1"/>
    </source>
</evidence>
<dbReference type="EMBL" id="KI630787">
    <property type="protein sequence ID" value="EYU33208.1"/>
    <property type="molecule type" value="Genomic_DNA"/>
</dbReference>
<sequence>MIVMNGPFSSSLHTTESELSSKSFKLLLLTIFPPSSDDSKSSLVSSVIVNRNLGKFSPSLKGLSHNSIEDCGSWTEDEEEHKS</sequence>
<dbReference type="AlphaFoldDB" id="A0A022R0T5"/>
<accession>A0A022R0T5</accession>
<proteinExistence type="predicted"/>
<gene>
    <name evidence="2" type="ORF">MIMGU_mgv1a017297mg</name>
</gene>
<organism evidence="2 3">
    <name type="scientific">Erythranthe guttata</name>
    <name type="common">Yellow monkey flower</name>
    <name type="synonym">Mimulus guttatus</name>
    <dbReference type="NCBI Taxonomy" id="4155"/>
    <lineage>
        <taxon>Eukaryota</taxon>
        <taxon>Viridiplantae</taxon>
        <taxon>Streptophyta</taxon>
        <taxon>Embryophyta</taxon>
        <taxon>Tracheophyta</taxon>
        <taxon>Spermatophyta</taxon>
        <taxon>Magnoliopsida</taxon>
        <taxon>eudicotyledons</taxon>
        <taxon>Gunneridae</taxon>
        <taxon>Pentapetalae</taxon>
        <taxon>asterids</taxon>
        <taxon>lamiids</taxon>
        <taxon>Lamiales</taxon>
        <taxon>Phrymaceae</taxon>
        <taxon>Erythranthe</taxon>
    </lineage>
</organism>
<reference evidence="2 3" key="1">
    <citation type="journal article" date="2013" name="Proc. Natl. Acad. Sci. U.S.A.">
        <title>Fine-scale variation in meiotic recombination in Mimulus inferred from population shotgun sequencing.</title>
        <authorList>
            <person name="Hellsten U."/>
            <person name="Wright K.M."/>
            <person name="Jenkins J."/>
            <person name="Shu S."/>
            <person name="Yuan Y."/>
            <person name="Wessler S.R."/>
            <person name="Schmutz J."/>
            <person name="Willis J.H."/>
            <person name="Rokhsar D.S."/>
        </authorList>
    </citation>
    <scope>NUCLEOTIDE SEQUENCE [LARGE SCALE GENOMIC DNA]</scope>
    <source>
        <strain evidence="3">cv. DUN x IM62</strain>
    </source>
</reference>
<evidence type="ECO:0000313" key="3">
    <source>
        <dbReference type="Proteomes" id="UP000030748"/>
    </source>
</evidence>
<evidence type="ECO:0000256" key="1">
    <source>
        <dbReference type="SAM" id="MobiDB-lite"/>
    </source>
</evidence>
<dbReference type="Proteomes" id="UP000030748">
    <property type="component" value="Unassembled WGS sequence"/>
</dbReference>
<feature type="region of interest" description="Disordered" evidence="1">
    <location>
        <begin position="55"/>
        <end position="83"/>
    </location>
</feature>
<protein>
    <submittedName>
        <fullName evidence="2">Uncharacterized protein</fullName>
    </submittedName>
</protein>